<organism evidence="1 2">
    <name type="scientific">Hydnomerulius pinastri MD-312</name>
    <dbReference type="NCBI Taxonomy" id="994086"/>
    <lineage>
        <taxon>Eukaryota</taxon>
        <taxon>Fungi</taxon>
        <taxon>Dikarya</taxon>
        <taxon>Basidiomycota</taxon>
        <taxon>Agaricomycotina</taxon>
        <taxon>Agaricomycetes</taxon>
        <taxon>Agaricomycetidae</taxon>
        <taxon>Boletales</taxon>
        <taxon>Boletales incertae sedis</taxon>
        <taxon>Leucogyrophana</taxon>
    </lineage>
</organism>
<dbReference type="HOGENOM" id="CLU_036419_2_1_1"/>
<dbReference type="OrthoDB" id="3041043at2759"/>
<gene>
    <name evidence="1" type="ORF">HYDPIDRAFT_28996</name>
</gene>
<evidence type="ECO:0000313" key="2">
    <source>
        <dbReference type="Proteomes" id="UP000053820"/>
    </source>
</evidence>
<reference evidence="1 2" key="1">
    <citation type="submission" date="2014-04" db="EMBL/GenBank/DDBJ databases">
        <title>Evolutionary Origins and Diversification of the Mycorrhizal Mutualists.</title>
        <authorList>
            <consortium name="DOE Joint Genome Institute"/>
            <consortium name="Mycorrhizal Genomics Consortium"/>
            <person name="Kohler A."/>
            <person name="Kuo A."/>
            <person name="Nagy L.G."/>
            <person name="Floudas D."/>
            <person name="Copeland A."/>
            <person name="Barry K.W."/>
            <person name="Cichocki N."/>
            <person name="Veneault-Fourrey C."/>
            <person name="LaButti K."/>
            <person name="Lindquist E.A."/>
            <person name="Lipzen A."/>
            <person name="Lundell T."/>
            <person name="Morin E."/>
            <person name="Murat C."/>
            <person name="Riley R."/>
            <person name="Ohm R."/>
            <person name="Sun H."/>
            <person name="Tunlid A."/>
            <person name="Henrissat B."/>
            <person name="Grigoriev I.V."/>
            <person name="Hibbett D.S."/>
            <person name="Martin F."/>
        </authorList>
    </citation>
    <scope>NUCLEOTIDE SEQUENCE [LARGE SCALE GENOMIC DNA]</scope>
    <source>
        <strain evidence="1 2">MD-312</strain>
    </source>
</reference>
<protein>
    <recommendedName>
        <fullName evidence="3">F-box domain-containing protein</fullName>
    </recommendedName>
</protein>
<evidence type="ECO:0000313" key="1">
    <source>
        <dbReference type="EMBL" id="KIJ64107.1"/>
    </source>
</evidence>
<dbReference type="AlphaFoldDB" id="A0A0C9WFC7"/>
<sequence>MPTPSSSVSHRYLPQASPATLDRWQEILSRAPIYELIFACLSPRTLVRVSVTCRAAYLAVAAFKHRAFNINRHLSKYFKDPLAFRSLQAATGTLISGSNALQFLDRTHYPESDLDLYTHPGHAFEVCKWLIEAEGYRFAPRETQEQEWEKEIKDDWDGTERRITRSQDPMSEEAYPLQGLAAVYTFKKYHGPTQDQLVIQVIHSRGSPLQLILAFHSTCVMNFITFDAAHSLYPIATFEERRSLGMPNSRSTTESALDKYIRRGWRIFFLPTPLDTTNPTKPPFMLNETRWVSDRYTWVMPLDMTGVRERPPPNPYSQALSADPVVYNGWKLKPPISFEQGYACSYHSLQTTIFRYNYVLPDEHLCLKMRAWANEQGKLSHRQFSKDNWVWFDEVIPGFAVQAS</sequence>
<proteinExistence type="predicted"/>
<accession>A0A0C9WFC7</accession>
<evidence type="ECO:0008006" key="3">
    <source>
        <dbReference type="Google" id="ProtNLM"/>
    </source>
</evidence>
<dbReference type="Proteomes" id="UP000053820">
    <property type="component" value="Unassembled WGS sequence"/>
</dbReference>
<dbReference type="EMBL" id="KN839848">
    <property type="protein sequence ID" value="KIJ64107.1"/>
    <property type="molecule type" value="Genomic_DNA"/>
</dbReference>
<name>A0A0C9WFC7_9AGAM</name>
<keyword evidence="2" id="KW-1185">Reference proteome</keyword>